<keyword evidence="2" id="KW-1185">Reference proteome</keyword>
<evidence type="ECO:0000313" key="1">
    <source>
        <dbReference type="EMBL" id="MCB6182927.1"/>
    </source>
</evidence>
<gene>
    <name evidence="1" type="ORF">LIN78_05115</name>
</gene>
<dbReference type="EMBL" id="JAJBZT010000002">
    <property type="protein sequence ID" value="MCB6182927.1"/>
    <property type="molecule type" value="Genomic_DNA"/>
</dbReference>
<dbReference type="Proteomes" id="UP001165395">
    <property type="component" value="Unassembled WGS sequence"/>
</dbReference>
<accession>A0ABS8D425</accession>
<protein>
    <submittedName>
        <fullName evidence="1">Uncharacterized protein</fullName>
    </submittedName>
</protein>
<dbReference type="RefSeq" id="WP_227179156.1">
    <property type="nucleotide sequence ID" value="NZ_JAJBZT010000002.1"/>
</dbReference>
<comment type="caution">
    <text evidence="1">The sequence shown here is derived from an EMBL/GenBank/DDBJ whole genome shotgun (WGS) entry which is preliminary data.</text>
</comment>
<sequence>MIDFFLIHKLSNTDIQYFLSNALSCDILDIDIFNEDEFYKYKNSIPDKKCLCVVVDVSGNVEQLVKLYRYELEKEMMTNQLITAALLKKIDCYIPGLPNDSFYKIEGGKINTSPFPDEWDDGGNNYYYFK</sequence>
<reference evidence="1" key="1">
    <citation type="submission" date="2021-10" db="EMBL/GenBank/DDBJ databases">
        <title>The complete genome sequence of Leeia sp. TBRC 13508.</title>
        <authorList>
            <person name="Charoenyingcharoen P."/>
            <person name="Yukphan P."/>
        </authorList>
    </citation>
    <scope>NUCLEOTIDE SEQUENCE</scope>
    <source>
        <strain evidence="1">TBRC 13508</strain>
    </source>
</reference>
<name>A0ABS8D425_9NEIS</name>
<proteinExistence type="predicted"/>
<organism evidence="1 2">
    <name type="scientific">Leeia speluncae</name>
    <dbReference type="NCBI Taxonomy" id="2884804"/>
    <lineage>
        <taxon>Bacteria</taxon>
        <taxon>Pseudomonadati</taxon>
        <taxon>Pseudomonadota</taxon>
        <taxon>Betaproteobacteria</taxon>
        <taxon>Neisseriales</taxon>
        <taxon>Leeiaceae</taxon>
        <taxon>Leeia</taxon>
    </lineage>
</organism>
<evidence type="ECO:0000313" key="2">
    <source>
        <dbReference type="Proteomes" id="UP001165395"/>
    </source>
</evidence>